<organism evidence="1 2">
    <name type="scientific">Yersinia rochesterensis</name>
    <dbReference type="NCBI Taxonomy" id="1604335"/>
    <lineage>
        <taxon>Bacteria</taxon>
        <taxon>Pseudomonadati</taxon>
        <taxon>Pseudomonadota</taxon>
        <taxon>Gammaproteobacteria</taxon>
        <taxon>Enterobacterales</taxon>
        <taxon>Yersiniaceae</taxon>
        <taxon>Yersinia</taxon>
    </lineage>
</organism>
<evidence type="ECO:0000313" key="1">
    <source>
        <dbReference type="EMBL" id="AYD44913.1"/>
    </source>
</evidence>
<sequence length="85" mass="10058">MLCGLIEYSVKVSLNYYRSSFILKFRFLLKLVLLNNKALWSSMFLIMAGVFDFTASLEAFDHTPFDGIFDSDFCFLYQFDTRNFY</sequence>
<dbReference type="Proteomes" id="UP000265864">
    <property type="component" value="Chromosome"/>
</dbReference>
<protein>
    <submittedName>
        <fullName evidence="1">Uncharacterized protein</fullName>
    </submittedName>
</protein>
<evidence type="ECO:0000313" key="2">
    <source>
        <dbReference type="Proteomes" id="UP000265864"/>
    </source>
</evidence>
<gene>
    <name evidence="1" type="ORF">DXZ79_15145</name>
</gene>
<dbReference type="AlphaFoldDB" id="A0A8D4N331"/>
<reference evidence="1 2" key="1">
    <citation type="submission" date="2018-09" db="EMBL/GenBank/DDBJ databases">
        <title>Yersinia kristensenii subsp. rochesterensis subsp. nov., Isolated from Human Feces.</title>
        <authorList>
            <person name="Cunningham S.A."/>
            <person name="Jeraldo P."/>
            <person name="Patel R."/>
        </authorList>
    </citation>
    <scope>NUCLEOTIDE SEQUENCE [LARGE SCALE GENOMIC DNA]</scope>
    <source>
        <strain evidence="1 2">ATCC BAA-2637</strain>
    </source>
</reference>
<proteinExistence type="predicted"/>
<name>A0A8D4N331_9GAMM</name>
<dbReference type="EMBL" id="CP032482">
    <property type="protein sequence ID" value="AYD44913.1"/>
    <property type="molecule type" value="Genomic_DNA"/>
</dbReference>
<accession>A0A8D4N331</accession>